<keyword evidence="4" id="KW-0732">Signal</keyword>
<evidence type="ECO:0000256" key="4">
    <source>
        <dbReference type="SAM" id="SignalP"/>
    </source>
</evidence>
<feature type="disulfide bond" evidence="3">
    <location>
        <begin position="174"/>
        <end position="179"/>
    </location>
</feature>
<feature type="disulfide bond" evidence="3">
    <location>
        <begin position="71"/>
        <end position="81"/>
    </location>
</feature>
<evidence type="ECO:0000256" key="1">
    <source>
        <dbReference type="ARBA" id="ARBA00010607"/>
    </source>
</evidence>
<dbReference type="PIRSF" id="PIRSF002703">
    <property type="entry name" value="Thaumatin"/>
    <property type="match status" value="1"/>
</dbReference>
<evidence type="ECO:0000313" key="5">
    <source>
        <dbReference type="EMBL" id="ALG05442.1"/>
    </source>
</evidence>
<dbReference type="SMR" id="A0A1L1ZLG8"/>
<name>A0A1L1ZLG8_KANOB</name>
<feature type="signal peptide" evidence="4">
    <location>
        <begin position="1"/>
        <end position="20"/>
    </location>
</feature>
<dbReference type="PROSITE" id="PS51367">
    <property type="entry name" value="THAUMATIN_2"/>
    <property type="match status" value="1"/>
</dbReference>
<reference evidence="5" key="1">
    <citation type="submission" date="2014-12" db="EMBL/GenBank/DDBJ databases">
        <title>Proteomic and transcriptomic analyses of Kandelia obovata in response to low temperature.</title>
        <authorList>
            <person name="Fei J."/>
        </authorList>
    </citation>
    <scope>NUCLEOTIDE SEQUENCE</scope>
</reference>
<dbReference type="FunFam" id="2.60.110.10:FF:000003">
    <property type="entry name" value="Thaumatin I"/>
    <property type="match status" value="1"/>
</dbReference>
<dbReference type="PRINTS" id="PR00347">
    <property type="entry name" value="THAUMATIN"/>
</dbReference>
<dbReference type="AlphaFoldDB" id="A0A1L1ZLG8"/>
<dbReference type="SUPFAM" id="SSF49870">
    <property type="entry name" value="Osmotin, thaumatin-like protein"/>
    <property type="match status" value="1"/>
</dbReference>
<dbReference type="Pfam" id="PF00314">
    <property type="entry name" value="Thaumatin"/>
    <property type="match status" value="1"/>
</dbReference>
<keyword evidence="2 3" id="KW-1015">Disulfide bond</keyword>
<dbReference type="EMBL" id="KP267758">
    <property type="protein sequence ID" value="ALG05442.1"/>
    <property type="molecule type" value="mRNA"/>
</dbReference>
<feature type="disulfide bond" evidence="3">
    <location>
        <begin position="29"/>
        <end position="220"/>
    </location>
</feature>
<feature type="disulfide bond" evidence="3">
    <location>
        <begin position="142"/>
        <end position="192"/>
    </location>
</feature>
<dbReference type="SMART" id="SM00205">
    <property type="entry name" value="THN"/>
    <property type="match status" value="1"/>
</dbReference>
<comment type="similarity">
    <text evidence="1">Belongs to the thaumatin family.</text>
</comment>
<dbReference type="PANTHER" id="PTHR31048">
    <property type="entry name" value="OS03G0233200 PROTEIN"/>
    <property type="match status" value="1"/>
</dbReference>
<dbReference type="Gene3D" id="2.60.110.10">
    <property type="entry name" value="Thaumatin"/>
    <property type="match status" value="1"/>
</dbReference>
<sequence>MSFLKHLSIFSSILITLCQATNFTVQNNCPYTVWAAVLPGGAAQLNQGQNWEFDLDPTSTSQGRIWARTNCKFDGSGHGTCESGDCNGVLRCQSYGKAPVNFAQYQLNIADRDYIGISLVDGYNVPMEFKSQSRFCAEEVQCMGDINGICPTELRDPGGCHSPCTVFSNNQFCCFTGSCGPTVYSSMFKEMCPDAYTYPKDDATKLVSCPAGSNYAVVFCP</sequence>
<evidence type="ECO:0000256" key="3">
    <source>
        <dbReference type="PIRSR" id="PIRSR002703-1"/>
    </source>
</evidence>
<evidence type="ECO:0000256" key="2">
    <source>
        <dbReference type="ARBA" id="ARBA00023157"/>
    </source>
</evidence>
<dbReference type="InterPro" id="IPR037176">
    <property type="entry name" value="Osmotin/thaumatin-like_sf"/>
</dbReference>
<protein>
    <submittedName>
        <fullName evidence="5">Osmotin</fullName>
    </submittedName>
</protein>
<feature type="chain" id="PRO_5012588946" evidence="4">
    <location>
        <begin position="21"/>
        <end position="221"/>
    </location>
</feature>
<feature type="disulfide bond" evidence="3">
    <location>
        <begin position="86"/>
        <end position="92"/>
    </location>
</feature>
<organism evidence="5">
    <name type="scientific">Kandelia obovata</name>
    <name type="common">Mangrove</name>
    <dbReference type="NCBI Taxonomy" id="413952"/>
    <lineage>
        <taxon>Eukaryota</taxon>
        <taxon>Viridiplantae</taxon>
        <taxon>Streptophyta</taxon>
        <taxon>Embryophyta</taxon>
        <taxon>Tracheophyta</taxon>
        <taxon>Spermatophyta</taxon>
        <taxon>Magnoliopsida</taxon>
        <taxon>eudicotyledons</taxon>
        <taxon>Gunneridae</taxon>
        <taxon>Pentapetalae</taxon>
        <taxon>rosids</taxon>
        <taxon>fabids</taxon>
        <taxon>Malpighiales</taxon>
        <taxon>Rhizophoraceae</taxon>
        <taxon>Kandelia</taxon>
    </lineage>
</organism>
<proteinExistence type="evidence at transcript level"/>
<accession>A0A1L1ZLG8</accession>
<dbReference type="InterPro" id="IPR001938">
    <property type="entry name" value="Thaumatin"/>
</dbReference>
<feature type="disulfide bond" evidence="3">
    <location>
        <begin position="150"/>
        <end position="160"/>
    </location>
</feature>
<feature type="disulfide bond" evidence="3">
    <location>
        <begin position="164"/>
        <end position="173"/>
    </location>
</feature>